<accession>A0A248KFE4</accession>
<gene>
    <name evidence="1" type="ORF">CEW81_00440</name>
</gene>
<evidence type="ECO:0000313" key="2">
    <source>
        <dbReference type="Proteomes" id="UP000197098"/>
    </source>
</evidence>
<name>A0A248KFE4_9ENTR</name>
<reference evidence="1 2" key="1">
    <citation type="submission" date="2017-06" db="EMBL/GenBank/DDBJ databases">
        <title>Origin of plasmid-mediated fosfomycin resistance gene fosA3.</title>
        <authorList>
            <person name="Ito R."/>
            <person name="Pacey M.P."/>
            <person name="Doi Y."/>
        </authorList>
    </citation>
    <scope>NUCLEOTIDE SEQUENCE [LARGE SCALE GENOMIC DNA]</scope>
    <source>
        <strain evidence="1 2">YDC799</strain>
    </source>
</reference>
<dbReference type="Proteomes" id="UP000197098">
    <property type="component" value="Chromosome"/>
</dbReference>
<dbReference type="EMBL" id="CP022114">
    <property type="protein sequence ID" value="ASG62428.1"/>
    <property type="molecule type" value="Genomic_DNA"/>
</dbReference>
<dbReference type="AlphaFoldDB" id="A0A248KFE4"/>
<proteinExistence type="predicted"/>
<organism evidence="1 2">
    <name type="scientific">Kluyvera genomosp. 3</name>
    <dbReference type="NCBI Taxonomy" id="2774055"/>
    <lineage>
        <taxon>Bacteria</taxon>
        <taxon>Pseudomonadati</taxon>
        <taxon>Pseudomonadota</taxon>
        <taxon>Gammaproteobacteria</taxon>
        <taxon>Enterobacterales</taxon>
        <taxon>Enterobacteriaceae</taxon>
        <taxon>Kluyvera</taxon>
    </lineage>
</organism>
<sequence length="74" mass="8565">MNLALRQLILNKFTGLYITGEKDDVLFLSFRQSFNDTREKLGVKNALNQESDHGVGQFIYDIQRSLSMPEYQHA</sequence>
<protein>
    <submittedName>
        <fullName evidence="1">Uncharacterized protein</fullName>
    </submittedName>
</protein>
<evidence type="ECO:0000313" key="1">
    <source>
        <dbReference type="EMBL" id="ASG62428.1"/>
    </source>
</evidence>